<dbReference type="HAMAP" id="MF_00040">
    <property type="entry name" value="RRF"/>
    <property type="match status" value="1"/>
</dbReference>
<evidence type="ECO:0000256" key="2">
    <source>
        <dbReference type="ARBA" id="ARBA00005912"/>
    </source>
</evidence>
<dbReference type="GO" id="GO:0043023">
    <property type="term" value="F:ribosomal large subunit binding"/>
    <property type="evidence" value="ECO:0007669"/>
    <property type="project" value="TreeGrafter"/>
</dbReference>
<dbReference type="CDD" id="cd00520">
    <property type="entry name" value="RRF"/>
    <property type="match status" value="1"/>
</dbReference>
<dbReference type="InterPro" id="IPR023584">
    <property type="entry name" value="Ribosome_recyc_fac_dom"/>
</dbReference>
<dbReference type="Gene3D" id="3.30.1360.40">
    <property type="match status" value="1"/>
</dbReference>
<comment type="function">
    <text evidence="5">Responsible for the release of ribosomes from messenger RNA at the termination of protein biosynthesis. May increase the efficiency of translation by recycling ribosomes from one round of translation to another.</text>
</comment>
<evidence type="ECO:0000256" key="1">
    <source>
        <dbReference type="ARBA" id="ARBA00004496"/>
    </source>
</evidence>
<dbReference type="EMBL" id="CP072943">
    <property type="protein sequence ID" value="QTX33018.1"/>
    <property type="molecule type" value="Genomic_DNA"/>
</dbReference>
<dbReference type="KEGG" id="aram:KAR29_03655"/>
<dbReference type="AlphaFoldDB" id="A0A9Q7AE10"/>
<keyword evidence="3 5" id="KW-0963">Cytoplasm</keyword>
<name>A0A9Q7AE10_9BACT</name>
<keyword evidence="6" id="KW-0175">Coiled coil</keyword>
<comment type="similarity">
    <text evidence="2 5">Belongs to the RRF family.</text>
</comment>
<dbReference type="InterPro" id="IPR002661">
    <property type="entry name" value="Ribosome_recyc_fac"/>
</dbReference>
<evidence type="ECO:0000313" key="8">
    <source>
        <dbReference type="EMBL" id="QTX33018.1"/>
    </source>
</evidence>
<keyword evidence="9" id="KW-1185">Reference proteome</keyword>
<dbReference type="SUPFAM" id="SSF55194">
    <property type="entry name" value="Ribosome recycling factor, RRF"/>
    <property type="match status" value="1"/>
</dbReference>
<comment type="subcellular location">
    <subcellularLocation>
        <location evidence="1 5">Cytoplasm</location>
    </subcellularLocation>
</comment>
<dbReference type="RefSeq" id="WP_274374287.1">
    <property type="nucleotide sequence ID" value="NZ_CP072943.1"/>
</dbReference>
<dbReference type="Gene3D" id="1.10.132.20">
    <property type="entry name" value="Ribosome-recycling factor"/>
    <property type="match status" value="1"/>
</dbReference>
<keyword evidence="4 5" id="KW-0648">Protein biosynthesis</keyword>
<dbReference type="FunFam" id="3.30.1360.40:FF:000001">
    <property type="entry name" value="Ribosome-recycling factor"/>
    <property type="match status" value="1"/>
</dbReference>
<dbReference type="Proteomes" id="UP000671879">
    <property type="component" value="Chromosome"/>
</dbReference>
<evidence type="ECO:0000256" key="3">
    <source>
        <dbReference type="ARBA" id="ARBA00022490"/>
    </source>
</evidence>
<dbReference type="PANTHER" id="PTHR20982:SF3">
    <property type="entry name" value="MITOCHONDRIAL RIBOSOME RECYCLING FACTOR PSEUDO 1"/>
    <property type="match status" value="1"/>
</dbReference>
<dbReference type="GO" id="GO:0005737">
    <property type="term" value="C:cytoplasm"/>
    <property type="evidence" value="ECO:0007669"/>
    <property type="project" value="UniProtKB-SubCell"/>
</dbReference>
<evidence type="ECO:0000256" key="6">
    <source>
        <dbReference type="SAM" id="Coils"/>
    </source>
</evidence>
<evidence type="ECO:0000256" key="5">
    <source>
        <dbReference type="HAMAP-Rule" id="MF_00040"/>
    </source>
</evidence>
<evidence type="ECO:0000256" key="4">
    <source>
        <dbReference type="ARBA" id="ARBA00022917"/>
    </source>
</evidence>
<dbReference type="InterPro" id="IPR036191">
    <property type="entry name" value="RRF_sf"/>
</dbReference>
<evidence type="ECO:0000259" key="7">
    <source>
        <dbReference type="Pfam" id="PF01765"/>
    </source>
</evidence>
<dbReference type="FunFam" id="1.10.132.20:FF:000001">
    <property type="entry name" value="Ribosome-recycling factor"/>
    <property type="match status" value="1"/>
</dbReference>
<dbReference type="PANTHER" id="PTHR20982">
    <property type="entry name" value="RIBOSOME RECYCLING FACTOR"/>
    <property type="match status" value="1"/>
</dbReference>
<dbReference type="GO" id="GO:0006415">
    <property type="term" value="P:translational termination"/>
    <property type="evidence" value="ECO:0007669"/>
    <property type="project" value="UniProtKB-UniRule"/>
</dbReference>
<accession>A0A9Q7AE10</accession>
<gene>
    <name evidence="5 8" type="primary">frr</name>
    <name evidence="8" type="ORF">KAR29_03655</name>
</gene>
<proteinExistence type="inferred from homology"/>
<feature type="domain" description="Ribosome recycling factor" evidence="7">
    <location>
        <begin position="21"/>
        <end position="183"/>
    </location>
</feature>
<reference evidence="9" key="1">
    <citation type="submission" date="2021-04" db="EMBL/GenBank/DDBJ databases">
        <title>A novel Synergistetes isolate from a pyrite-forming mixed culture.</title>
        <authorList>
            <person name="Bunk B."/>
            <person name="Sproer C."/>
            <person name="Spring S."/>
            <person name="Pester M."/>
        </authorList>
    </citation>
    <scope>NUCLEOTIDE SEQUENCE [LARGE SCALE GENOMIC DNA]</scope>
    <source>
        <strain evidence="9">J.5.4.2-T.3.5.2</strain>
    </source>
</reference>
<organism evidence="8 9">
    <name type="scientific">Aminithiophilus ramosus</name>
    <dbReference type="NCBI Taxonomy" id="3029084"/>
    <lineage>
        <taxon>Bacteria</taxon>
        <taxon>Thermotogati</taxon>
        <taxon>Synergistota</taxon>
        <taxon>Synergistia</taxon>
        <taxon>Synergistales</taxon>
        <taxon>Aminithiophilaceae</taxon>
        <taxon>Aminithiophilus</taxon>
    </lineage>
</organism>
<protein>
    <recommendedName>
        <fullName evidence="5">Ribosome-recycling factor</fullName>
        <shortName evidence="5">RRF</shortName>
    </recommendedName>
    <alternativeName>
        <fullName evidence="5">Ribosome-releasing factor</fullName>
    </alternativeName>
</protein>
<sequence length="185" mass="21184">MPTKEIARLKQQMEKTVEHLKGEYLGIRTGRAHPALVEEIKVDYYGTQTPVKQMGNVTVPDPRQLLITPWDKTALKAIEKGILASSLGVTPVVDGEAVRLTLPELNRQRRIELTKLVRKYGEDAKVALRNLRRDGVETMKRMEKESLISEDDLRRYQKEIQDLTDEFSKKVDAAQGMKEKEILED</sequence>
<dbReference type="NCBIfam" id="TIGR00496">
    <property type="entry name" value="frr"/>
    <property type="match status" value="1"/>
</dbReference>
<evidence type="ECO:0000313" key="9">
    <source>
        <dbReference type="Proteomes" id="UP000671879"/>
    </source>
</evidence>
<dbReference type="Pfam" id="PF01765">
    <property type="entry name" value="RRF"/>
    <property type="match status" value="1"/>
</dbReference>
<feature type="coiled-coil region" evidence="6">
    <location>
        <begin position="139"/>
        <end position="173"/>
    </location>
</feature>